<keyword evidence="6" id="KW-1185">Reference proteome</keyword>
<evidence type="ECO:0000313" key="6">
    <source>
        <dbReference type="Proteomes" id="UP000614996"/>
    </source>
</evidence>
<dbReference type="Pfam" id="PF12625">
    <property type="entry name" value="Arabinose_bd"/>
    <property type="match status" value="1"/>
</dbReference>
<name>A0A8J4ALZ6_9ACTN</name>
<dbReference type="InterPro" id="IPR009057">
    <property type="entry name" value="Homeodomain-like_sf"/>
</dbReference>
<dbReference type="AlphaFoldDB" id="A0A8J4ALZ6"/>
<dbReference type="Pfam" id="PF12833">
    <property type="entry name" value="HTH_18"/>
    <property type="match status" value="1"/>
</dbReference>
<sequence>MVAPIPASRPVAEIAASGVSEPLLAPPESSFRSTGSRHPSGYDSAVIDGTVPSRQAGLLLGALRRAGLGEGVRARLPELADDVLADELARPSTSSAIQLWREFTLLPDDTFIDLFPAGTLPLGAFGVWDYLYTAGHDLADSIRLATAHIGNLADPSVERLELIEADGLLRLQRANSVPGDPDVAAVIEQFAMLLYLSRSRDATGRMLTPAQVSFTQRAPRRHGNLARALGTNRIEFDAEYNSLTLRSDDGRLEIPQFRPGLGEVLGRHAEMLLTASRPVRSWHAGFRTVLRRSFDGREVSLDAVARRMRISTRTLQRRLAEHHTTWREEVEAARRDVATTLLRDSPLPVAAIAARVGYSDVRTLRRAVHRWHGRSPSALRAA</sequence>
<dbReference type="SUPFAM" id="SSF46689">
    <property type="entry name" value="Homeodomain-like"/>
    <property type="match status" value="1"/>
</dbReference>
<organism evidence="5 6">
    <name type="scientific">Actinocatenispora comari</name>
    <dbReference type="NCBI Taxonomy" id="2807577"/>
    <lineage>
        <taxon>Bacteria</taxon>
        <taxon>Bacillati</taxon>
        <taxon>Actinomycetota</taxon>
        <taxon>Actinomycetes</taxon>
        <taxon>Micromonosporales</taxon>
        <taxon>Micromonosporaceae</taxon>
        <taxon>Actinocatenispora</taxon>
    </lineage>
</organism>
<proteinExistence type="predicted"/>
<dbReference type="GO" id="GO:0000976">
    <property type="term" value="F:transcription cis-regulatory region binding"/>
    <property type="evidence" value="ECO:0007669"/>
    <property type="project" value="TreeGrafter"/>
</dbReference>
<keyword evidence="1" id="KW-0805">Transcription regulation</keyword>
<reference evidence="6" key="1">
    <citation type="journal article" date="2021" name="Int. J. Syst. Evol. Microbiol.">
        <title>Actinocatenispora comari sp. nov., an endophytic actinomycete isolated from aerial parts of Comarum salesowianum.</title>
        <authorList>
            <person name="Oyunbileg N."/>
            <person name="Iizaka Y."/>
            <person name="Hamada M."/>
            <person name="Davaapurev B.O."/>
            <person name="Fukumoto A."/>
            <person name="Tsetseg B."/>
            <person name="Kato F."/>
            <person name="Tamura T."/>
            <person name="Batkhuu J."/>
            <person name="Anzai Y."/>
        </authorList>
    </citation>
    <scope>NUCLEOTIDE SEQUENCE [LARGE SCALE GENOMIC DNA]</scope>
    <source>
        <strain evidence="6">NUM-2625</strain>
    </source>
</reference>
<dbReference type="GO" id="GO:0005829">
    <property type="term" value="C:cytosol"/>
    <property type="evidence" value="ECO:0007669"/>
    <property type="project" value="TreeGrafter"/>
</dbReference>
<dbReference type="PANTHER" id="PTHR47894">
    <property type="entry name" value="HTH-TYPE TRANSCRIPTIONAL REGULATOR GADX"/>
    <property type="match status" value="1"/>
</dbReference>
<evidence type="ECO:0000256" key="1">
    <source>
        <dbReference type="ARBA" id="ARBA00023015"/>
    </source>
</evidence>
<dbReference type="InterPro" id="IPR032687">
    <property type="entry name" value="AraC-type_N"/>
</dbReference>
<dbReference type="PROSITE" id="PS01124">
    <property type="entry name" value="HTH_ARAC_FAMILY_2"/>
    <property type="match status" value="1"/>
</dbReference>
<dbReference type="GO" id="GO:0003700">
    <property type="term" value="F:DNA-binding transcription factor activity"/>
    <property type="evidence" value="ECO:0007669"/>
    <property type="project" value="InterPro"/>
</dbReference>
<evidence type="ECO:0000256" key="3">
    <source>
        <dbReference type="ARBA" id="ARBA00023163"/>
    </source>
</evidence>
<keyword evidence="2" id="KW-0238">DNA-binding</keyword>
<dbReference type="EMBL" id="BOPO01000150">
    <property type="protein sequence ID" value="GIL31880.1"/>
    <property type="molecule type" value="Genomic_DNA"/>
</dbReference>
<comment type="caution">
    <text evidence="5">The sequence shown here is derived from an EMBL/GenBank/DDBJ whole genome shotgun (WGS) entry which is preliminary data.</text>
</comment>
<gene>
    <name evidence="5" type="ORF">NUM_71340</name>
</gene>
<dbReference type="PANTHER" id="PTHR47894:SF1">
    <property type="entry name" value="HTH-TYPE TRANSCRIPTIONAL REGULATOR VQSM"/>
    <property type="match status" value="1"/>
</dbReference>
<evidence type="ECO:0000259" key="4">
    <source>
        <dbReference type="PROSITE" id="PS01124"/>
    </source>
</evidence>
<protein>
    <recommendedName>
        <fullName evidence="4">HTH araC/xylS-type domain-containing protein</fullName>
    </recommendedName>
</protein>
<feature type="domain" description="HTH araC/xylS-type" evidence="4">
    <location>
        <begin position="284"/>
        <end position="382"/>
    </location>
</feature>
<evidence type="ECO:0000256" key="2">
    <source>
        <dbReference type="ARBA" id="ARBA00023125"/>
    </source>
</evidence>
<dbReference type="InterPro" id="IPR018060">
    <property type="entry name" value="HTH_AraC"/>
</dbReference>
<keyword evidence="3" id="KW-0804">Transcription</keyword>
<evidence type="ECO:0000313" key="5">
    <source>
        <dbReference type="EMBL" id="GIL31880.1"/>
    </source>
</evidence>
<dbReference type="Proteomes" id="UP000614996">
    <property type="component" value="Unassembled WGS sequence"/>
</dbReference>
<dbReference type="Gene3D" id="1.10.10.60">
    <property type="entry name" value="Homeodomain-like"/>
    <property type="match status" value="1"/>
</dbReference>
<accession>A0A8J4ALZ6</accession>
<dbReference type="SMART" id="SM00342">
    <property type="entry name" value="HTH_ARAC"/>
    <property type="match status" value="1"/>
</dbReference>